<keyword evidence="3" id="KW-1185">Reference proteome</keyword>
<comment type="caution">
    <text evidence="2">The sequence shown here is derived from an EMBL/GenBank/DDBJ whole genome shotgun (WGS) entry which is preliminary data.</text>
</comment>
<organism evidence="2 3">
    <name type="scientific">Prymnesium parvum</name>
    <name type="common">Toxic golden alga</name>
    <dbReference type="NCBI Taxonomy" id="97485"/>
    <lineage>
        <taxon>Eukaryota</taxon>
        <taxon>Haptista</taxon>
        <taxon>Haptophyta</taxon>
        <taxon>Prymnesiophyceae</taxon>
        <taxon>Prymnesiales</taxon>
        <taxon>Prymnesiaceae</taxon>
        <taxon>Prymnesium</taxon>
    </lineage>
</organism>
<evidence type="ECO:0000313" key="3">
    <source>
        <dbReference type="Proteomes" id="UP001515480"/>
    </source>
</evidence>
<evidence type="ECO:0000313" key="2">
    <source>
        <dbReference type="EMBL" id="KAL1526826.1"/>
    </source>
</evidence>
<feature type="region of interest" description="Disordered" evidence="1">
    <location>
        <begin position="213"/>
        <end position="250"/>
    </location>
</feature>
<dbReference type="EMBL" id="JBGBPQ010000003">
    <property type="protein sequence ID" value="KAL1526826.1"/>
    <property type="molecule type" value="Genomic_DNA"/>
</dbReference>
<gene>
    <name evidence="2" type="ORF">AB1Y20_015518</name>
</gene>
<name>A0AB34K163_PRYPA</name>
<dbReference type="AlphaFoldDB" id="A0AB34K163"/>
<dbReference type="Proteomes" id="UP001515480">
    <property type="component" value="Unassembled WGS sequence"/>
</dbReference>
<accession>A0AB34K163</accession>
<reference evidence="2 3" key="1">
    <citation type="journal article" date="2024" name="Science">
        <title>Giant polyketide synthase enzymes in the biosynthesis of giant marine polyether toxins.</title>
        <authorList>
            <person name="Fallon T.R."/>
            <person name="Shende V.V."/>
            <person name="Wierzbicki I.H."/>
            <person name="Pendleton A.L."/>
            <person name="Watervoot N.F."/>
            <person name="Auber R.P."/>
            <person name="Gonzalez D.J."/>
            <person name="Wisecaver J.H."/>
            <person name="Moore B.S."/>
        </authorList>
    </citation>
    <scope>NUCLEOTIDE SEQUENCE [LARGE SCALE GENOMIC DNA]</scope>
    <source>
        <strain evidence="2 3">12B1</strain>
    </source>
</reference>
<proteinExistence type="predicted"/>
<protein>
    <submittedName>
        <fullName evidence="2">Uncharacterized protein</fullName>
    </submittedName>
</protein>
<evidence type="ECO:0000256" key="1">
    <source>
        <dbReference type="SAM" id="MobiDB-lite"/>
    </source>
</evidence>
<sequence>MRARRLKTALAAAQGAYEDASEAHPPQTMAEKTKQYMSVADFYASVTEGDEGEAPAREAQTPIEQLITRNRRLDERADRALQSALESRSLLHEVEGMLMRHEQAQEYERVGEEAQLDAVKAMRLERCEKLRAGLELHRTAVLSHSDRINEAAQGNTRLRRAVDAALNITEAELAAEMSSLVAQDGCAEVGRLDRAVEEQVQRVREAKLRLAQQVSKGHGNHRRGPNSSVIPDSSRRRQRDKRFSTGQEAC</sequence>